<dbReference type="PIRSF" id="PIRSF001365">
    <property type="entry name" value="DHDPS"/>
    <property type="match status" value="1"/>
</dbReference>
<gene>
    <name evidence="5" type="ORF">ABY42_18640</name>
</gene>
<feature type="region of interest" description="Disordered" evidence="4">
    <location>
        <begin position="287"/>
        <end position="311"/>
    </location>
</feature>
<proteinExistence type="predicted"/>
<dbReference type="AlphaFoldDB" id="A0A0K1IZE4"/>
<evidence type="ECO:0000256" key="1">
    <source>
        <dbReference type="ARBA" id="ARBA00023239"/>
    </source>
</evidence>
<dbReference type="GeneID" id="25248012"/>
<feature type="compositionally biased region" description="Basic and acidic residues" evidence="4">
    <location>
        <begin position="291"/>
        <end position="304"/>
    </location>
</feature>
<dbReference type="InterPro" id="IPR002220">
    <property type="entry name" value="DapA-like"/>
</dbReference>
<dbReference type="SUPFAM" id="SSF51569">
    <property type="entry name" value="Aldolase"/>
    <property type="match status" value="1"/>
</dbReference>
<dbReference type="GO" id="GO:0008840">
    <property type="term" value="F:4-hydroxy-tetrahydrodipicolinate synthase activity"/>
    <property type="evidence" value="ECO:0007669"/>
    <property type="project" value="TreeGrafter"/>
</dbReference>
<evidence type="ECO:0000313" key="5">
    <source>
        <dbReference type="EMBL" id="AKU09836.1"/>
    </source>
</evidence>
<dbReference type="PANTHER" id="PTHR12128">
    <property type="entry name" value="DIHYDRODIPICOLINATE SYNTHASE"/>
    <property type="match status" value="1"/>
</dbReference>
<feature type="active site" description="Proton donor/acceptor" evidence="2">
    <location>
        <position position="141"/>
    </location>
</feature>
<dbReference type="SMART" id="SM01130">
    <property type="entry name" value="DHDPS"/>
    <property type="match status" value="1"/>
</dbReference>
<accession>A0A0K1IZE4</accession>
<organism evidence="5 6">
    <name type="scientific">Haloferax gibbonsii</name>
    <dbReference type="NCBI Taxonomy" id="35746"/>
    <lineage>
        <taxon>Archaea</taxon>
        <taxon>Methanobacteriati</taxon>
        <taxon>Methanobacteriota</taxon>
        <taxon>Stenosarchaea group</taxon>
        <taxon>Halobacteria</taxon>
        <taxon>Halobacteriales</taxon>
        <taxon>Haloferacaceae</taxon>
        <taxon>Haloferax</taxon>
    </lineage>
</organism>
<dbReference type="Pfam" id="PF00701">
    <property type="entry name" value="DHDPS"/>
    <property type="match status" value="1"/>
</dbReference>
<dbReference type="Gene3D" id="3.20.20.70">
    <property type="entry name" value="Aldolase class I"/>
    <property type="match status" value="1"/>
</dbReference>
<dbReference type="KEGG" id="hgi:ABY42_18640"/>
<feature type="binding site" evidence="3">
    <location>
        <position position="54"/>
    </location>
    <ligand>
        <name>pyruvate</name>
        <dbReference type="ChEBI" id="CHEBI:15361"/>
    </ligand>
</feature>
<protein>
    <submittedName>
        <fullName evidence="5">Dihydrodipicolinate synthetase</fullName>
    </submittedName>
</protein>
<keyword evidence="5" id="KW-0614">Plasmid</keyword>
<evidence type="ECO:0000256" key="3">
    <source>
        <dbReference type="PIRSR" id="PIRSR001365-2"/>
    </source>
</evidence>
<reference evidence="6" key="1">
    <citation type="journal article" date="2015" name="J. Biotechnol.">
        <title>Complete genome sequence of Haloferax gibbonsii strain ARA6, a potential producer of polyhydroxyalkanoates and halocins isolated from Araruama, Rio de Janeiro, Brasil.</title>
        <authorList>
            <person name="Pinto L.H."/>
            <person name="D'Alincourt Carvalho-Assef A.P."/>
            <person name="Vieira R.P."/>
            <person name="Clementino M.M."/>
            <person name="Albano R.M."/>
        </authorList>
    </citation>
    <scope>NUCLEOTIDE SEQUENCE [LARGE SCALE GENOMIC DNA]</scope>
    <source>
        <strain evidence="6">ARA6</strain>
        <plasmid evidence="6">Plasmid pHG3</plasmid>
    </source>
</reference>
<evidence type="ECO:0000256" key="2">
    <source>
        <dbReference type="PIRSR" id="PIRSR001365-1"/>
    </source>
</evidence>
<sequence>MGFDSLRQSLKDVAFTTTTPFDSESENVRLDVIEENLTFCLEAGANVFIPCGNTGEYYSLSHEERIQVVEETVDAVGEEATVVGGLGGSTKTALELLDAYEAAGVDAVMIMDPVHTYVHQSGLQDYYERIISEASVGVVIYKRSHEMPDSLVSELASYENVVGVKYAVNDIKAFSAVVSETDAQVTWINGIAERYAPSFAMEGAGGFTTGIGNFVPAATLELFDAIEREEWEPARQLRENLRPYEDLREETGPNNELEAANNVPVVKHGMELAGLYGGPVREPLVELSSEDASRAESYYKEIDGKVSSPAQ</sequence>
<dbReference type="CDD" id="cd00408">
    <property type="entry name" value="DHDPS-like"/>
    <property type="match status" value="1"/>
</dbReference>
<name>A0A0K1IZE4_HALGI</name>
<dbReference type="InterPro" id="IPR013785">
    <property type="entry name" value="Aldolase_TIM"/>
</dbReference>
<evidence type="ECO:0000256" key="4">
    <source>
        <dbReference type="SAM" id="MobiDB-lite"/>
    </source>
</evidence>
<geneLocation type="plasmid" evidence="5 6">
    <name>pHG3</name>
</geneLocation>
<dbReference type="GO" id="GO:0008675">
    <property type="term" value="F:2-dehydro-3-deoxy-phosphogluconate aldolase activity"/>
    <property type="evidence" value="ECO:0007669"/>
    <property type="project" value="UniProtKB-ARBA"/>
</dbReference>
<dbReference type="PANTHER" id="PTHR12128:SF66">
    <property type="entry name" value="4-HYDROXY-2-OXOGLUTARATE ALDOLASE, MITOCHONDRIAL"/>
    <property type="match status" value="1"/>
</dbReference>
<evidence type="ECO:0000313" key="6">
    <source>
        <dbReference type="Proteomes" id="UP000066124"/>
    </source>
</evidence>
<dbReference type="PATRIC" id="fig|35746.4.peg.4096"/>
<dbReference type="Proteomes" id="UP000066124">
    <property type="component" value="Plasmid pHG3"/>
</dbReference>
<dbReference type="EMBL" id="CP011950">
    <property type="protein sequence ID" value="AKU09836.1"/>
    <property type="molecule type" value="Genomic_DNA"/>
</dbReference>
<feature type="active site" description="Schiff-base intermediate with substrate" evidence="2">
    <location>
        <position position="165"/>
    </location>
</feature>
<keyword evidence="1" id="KW-0456">Lyase</keyword>
<dbReference type="RefSeq" id="WP_050460455.1">
    <property type="nucleotide sequence ID" value="NZ_CP011950.1"/>
</dbReference>